<dbReference type="SUPFAM" id="SSF52402">
    <property type="entry name" value="Adenine nucleotide alpha hydrolases-like"/>
    <property type="match status" value="2"/>
</dbReference>
<dbReference type="Pfam" id="PF00582">
    <property type="entry name" value="Usp"/>
    <property type="match status" value="2"/>
</dbReference>
<dbReference type="Proteomes" id="UP001589733">
    <property type="component" value="Unassembled WGS sequence"/>
</dbReference>
<keyword evidence="4" id="KW-1185">Reference proteome</keyword>
<proteinExistence type="inferred from homology"/>
<comment type="similarity">
    <text evidence="1">Belongs to the universal stress protein A family.</text>
</comment>
<dbReference type="InterPro" id="IPR014729">
    <property type="entry name" value="Rossmann-like_a/b/a_fold"/>
</dbReference>
<name>A0ABV6ATF1_9DEIO</name>
<protein>
    <submittedName>
        <fullName evidence="3">Universal stress protein</fullName>
    </submittedName>
</protein>
<organism evidence="3 4">
    <name type="scientific">Deinococcus oregonensis</name>
    <dbReference type="NCBI Taxonomy" id="1805970"/>
    <lineage>
        <taxon>Bacteria</taxon>
        <taxon>Thermotogati</taxon>
        <taxon>Deinococcota</taxon>
        <taxon>Deinococci</taxon>
        <taxon>Deinococcales</taxon>
        <taxon>Deinococcaceae</taxon>
        <taxon>Deinococcus</taxon>
    </lineage>
</organism>
<evidence type="ECO:0000313" key="3">
    <source>
        <dbReference type="EMBL" id="MFB9990781.1"/>
    </source>
</evidence>
<sequence length="297" mass="31041">MTTVLVGYAADQAGAEALALGRLLKGQGAGQLIVCTIVPEVWNHPALSPVDQEYAQYLDEHAQETLAGARSLLEGVPTLNNVQYIKHAAKSATVGLSEAAALVGADVLVVGSARAGISGRLSLGSVSSEILHLSSLPVALAPQGFEAPPGQQMTRLSCAYAGTEVSNSTVLEALRLAGLLGVPLRVVAFAVRDRQMYPSLAGYKAENMIVDAWRERTQAALKRLQEQLAGHSPPISVALADGESWEEALGQVDWQPGEVLALGSSRMGVLARVFLGSNASKIIRASPVPVLVLPKVG</sequence>
<feature type="domain" description="UspA" evidence="2">
    <location>
        <begin position="157"/>
        <end position="294"/>
    </location>
</feature>
<evidence type="ECO:0000256" key="1">
    <source>
        <dbReference type="ARBA" id="ARBA00008791"/>
    </source>
</evidence>
<accession>A0ABV6ATF1</accession>
<dbReference type="EMBL" id="JBHLYR010000008">
    <property type="protein sequence ID" value="MFB9990781.1"/>
    <property type="molecule type" value="Genomic_DNA"/>
</dbReference>
<dbReference type="PANTHER" id="PTHR46268:SF15">
    <property type="entry name" value="UNIVERSAL STRESS PROTEIN HP_0031"/>
    <property type="match status" value="1"/>
</dbReference>
<evidence type="ECO:0000259" key="2">
    <source>
        <dbReference type="Pfam" id="PF00582"/>
    </source>
</evidence>
<feature type="domain" description="UspA" evidence="2">
    <location>
        <begin position="2"/>
        <end position="141"/>
    </location>
</feature>
<gene>
    <name evidence="3" type="ORF">ACFFLM_02095</name>
</gene>
<dbReference type="PANTHER" id="PTHR46268">
    <property type="entry name" value="STRESS RESPONSE PROTEIN NHAX"/>
    <property type="match status" value="1"/>
</dbReference>
<evidence type="ECO:0000313" key="4">
    <source>
        <dbReference type="Proteomes" id="UP001589733"/>
    </source>
</evidence>
<dbReference type="CDD" id="cd00293">
    <property type="entry name" value="USP-like"/>
    <property type="match status" value="2"/>
</dbReference>
<reference evidence="3 4" key="1">
    <citation type="submission" date="2024-09" db="EMBL/GenBank/DDBJ databases">
        <authorList>
            <person name="Sun Q."/>
            <person name="Mori K."/>
        </authorList>
    </citation>
    <scope>NUCLEOTIDE SEQUENCE [LARGE SCALE GENOMIC DNA]</scope>
    <source>
        <strain evidence="3 4">JCM 13503</strain>
    </source>
</reference>
<dbReference type="Gene3D" id="3.40.50.620">
    <property type="entry name" value="HUPs"/>
    <property type="match status" value="2"/>
</dbReference>
<dbReference type="InterPro" id="IPR006016">
    <property type="entry name" value="UspA"/>
</dbReference>
<dbReference type="RefSeq" id="WP_380005042.1">
    <property type="nucleotide sequence ID" value="NZ_JBHLYR010000008.1"/>
</dbReference>
<comment type="caution">
    <text evidence="3">The sequence shown here is derived from an EMBL/GenBank/DDBJ whole genome shotgun (WGS) entry which is preliminary data.</text>
</comment>